<evidence type="ECO:0000313" key="3">
    <source>
        <dbReference type="Proteomes" id="UP001301769"/>
    </source>
</evidence>
<proteinExistence type="predicted"/>
<feature type="region of interest" description="Disordered" evidence="1">
    <location>
        <begin position="79"/>
        <end position="101"/>
    </location>
</feature>
<gene>
    <name evidence="2" type="ORF">QBC37DRAFT_97119</name>
</gene>
<reference evidence="2" key="2">
    <citation type="submission" date="2023-05" db="EMBL/GenBank/DDBJ databases">
        <authorList>
            <consortium name="Lawrence Berkeley National Laboratory"/>
            <person name="Steindorff A."/>
            <person name="Hensen N."/>
            <person name="Bonometti L."/>
            <person name="Westerberg I."/>
            <person name="Brannstrom I.O."/>
            <person name="Guillou S."/>
            <person name="Cros-Aarteil S."/>
            <person name="Calhoun S."/>
            <person name="Haridas S."/>
            <person name="Kuo A."/>
            <person name="Mondo S."/>
            <person name="Pangilinan J."/>
            <person name="Riley R."/>
            <person name="Labutti K."/>
            <person name="Andreopoulos B."/>
            <person name="Lipzen A."/>
            <person name="Chen C."/>
            <person name="Yanf M."/>
            <person name="Daum C."/>
            <person name="Ng V."/>
            <person name="Clum A."/>
            <person name="Ohm R."/>
            <person name="Martin F."/>
            <person name="Silar P."/>
            <person name="Natvig D."/>
            <person name="Lalanne C."/>
            <person name="Gautier V."/>
            <person name="Ament-Velasquez S.L."/>
            <person name="Kruys A."/>
            <person name="Hutchinson M.I."/>
            <person name="Powell A.J."/>
            <person name="Barry K."/>
            <person name="Miller A.N."/>
            <person name="Grigoriev I.V."/>
            <person name="Debuchy R."/>
            <person name="Gladieux P."/>
            <person name="Thoren M.H."/>
            <person name="Johannesson H."/>
        </authorList>
    </citation>
    <scope>NUCLEOTIDE SEQUENCE</scope>
    <source>
        <strain evidence="2">PSN293</strain>
    </source>
</reference>
<accession>A0AAN7B2B4</accession>
<comment type="caution">
    <text evidence="2">The sequence shown here is derived from an EMBL/GenBank/DDBJ whole genome shotgun (WGS) entry which is preliminary data.</text>
</comment>
<reference evidence="2" key="1">
    <citation type="journal article" date="2023" name="Mol. Phylogenet. Evol.">
        <title>Genome-scale phylogeny and comparative genomics of the fungal order Sordariales.</title>
        <authorList>
            <person name="Hensen N."/>
            <person name="Bonometti L."/>
            <person name="Westerberg I."/>
            <person name="Brannstrom I.O."/>
            <person name="Guillou S."/>
            <person name="Cros-Aarteil S."/>
            <person name="Calhoun S."/>
            <person name="Haridas S."/>
            <person name="Kuo A."/>
            <person name="Mondo S."/>
            <person name="Pangilinan J."/>
            <person name="Riley R."/>
            <person name="LaButti K."/>
            <person name="Andreopoulos B."/>
            <person name="Lipzen A."/>
            <person name="Chen C."/>
            <person name="Yan M."/>
            <person name="Daum C."/>
            <person name="Ng V."/>
            <person name="Clum A."/>
            <person name="Steindorff A."/>
            <person name="Ohm R.A."/>
            <person name="Martin F."/>
            <person name="Silar P."/>
            <person name="Natvig D.O."/>
            <person name="Lalanne C."/>
            <person name="Gautier V."/>
            <person name="Ament-Velasquez S.L."/>
            <person name="Kruys A."/>
            <person name="Hutchinson M.I."/>
            <person name="Powell A.J."/>
            <person name="Barry K."/>
            <person name="Miller A.N."/>
            <person name="Grigoriev I.V."/>
            <person name="Debuchy R."/>
            <person name="Gladieux P."/>
            <person name="Hiltunen Thoren M."/>
            <person name="Johannesson H."/>
        </authorList>
    </citation>
    <scope>NUCLEOTIDE SEQUENCE</scope>
    <source>
        <strain evidence="2">PSN293</strain>
    </source>
</reference>
<sequence length="348" mass="39008">MLCWPPKRLRNQEHPRITVTPSKAALLATTVCVPLDNPSTEGSAGSYRGAAGLIPADKQFVFKDGGHICRHATNTFMSDDSQKKQHGHCGTRTGRGQQKMQRSEEWYKFPMPIRISPGLAANHPRRQRQRDGRLFSRLLPKLGIQTCGMTTQANAQQVQGQGQWTLVPGLGVHHCHLCRHIRSGTGLIDEQPAKEIVSGAVGDRDGSWGSRKLDGAQDMDWTCNAAPREHDRGVSDCHEARVTAEKGKRHALERHRGRSKTQHGRIETRPRGRWDVSNCGHGPMARERAARRCSREITCSLLVFLLTTSTMLLYSRLNRMMKLSWARRSIKSLLTAAEERFRSCNKAV</sequence>
<evidence type="ECO:0000313" key="2">
    <source>
        <dbReference type="EMBL" id="KAK4207322.1"/>
    </source>
</evidence>
<organism evidence="2 3">
    <name type="scientific">Rhypophila decipiens</name>
    <dbReference type="NCBI Taxonomy" id="261697"/>
    <lineage>
        <taxon>Eukaryota</taxon>
        <taxon>Fungi</taxon>
        <taxon>Dikarya</taxon>
        <taxon>Ascomycota</taxon>
        <taxon>Pezizomycotina</taxon>
        <taxon>Sordariomycetes</taxon>
        <taxon>Sordariomycetidae</taxon>
        <taxon>Sordariales</taxon>
        <taxon>Naviculisporaceae</taxon>
        <taxon>Rhypophila</taxon>
    </lineage>
</organism>
<dbReference type="AlphaFoldDB" id="A0AAN7B2B4"/>
<name>A0AAN7B2B4_9PEZI</name>
<feature type="region of interest" description="Disordered" evidence="1">
    <location>
        <begin position="247"/>
        <end position="272"/>
    </location>
</feature>
<keyword evidence="3" id="KW-1185">Reference proteome</keyword>
<dbReference type="EMBL" id="MU858303">
    <property type="protein sequence ID" value="KAK4207322.1"/>
    <property type="molecule type" value="Genomic_DNA"/>
</dbReference>
<protein>
    <submittedName>
        <fullName evidence="2">Uncharacterized protein</fullName>
    </submittedName>
</protein>
<dbReference type="Proteomes" id="UP001301769">
    <property type="component" value="Unassembled WGS sequence"/>
</dbReference>
<feature type="compositionally biased region" description="Basic residues" evidence="1">
    <location>
        <begin position="247"/>
        <end position="263"/>
    </location>
</feature>
<evidence type="ECO:0000256" key="1">
    <source>
        <dbReference type="SAM" id="MobiDB-lite"/>
    </source>
</evidence>